<keyword evidence="3" id="KW-1185">Reference proteome</keyword>
<comment type="caution">
    <text evidence="2">The sequence shown here is derived from an EMBL/GenBank/DDBJ whole genome shotgun (WGS) entry which is preliminary data.</text>
</comment>
<organism evidence="2 3">
    <name type="scientific">Paraglomus brasilianum</name>
    <dbReference type="NCBI Taxonomy" id="144538"/>
    <lineage>
        <taxon>Eukaryota</taxon>
        <taxon>Fungi</taxon>
        <taxon>Fungi incertae sedis</taxon>
        <taxon>Mucoromycota</taxon>
        <taxon>Glomeromycotina</taxon>
        <taxon>Glomeromycetes</taxon>
        <taxon>Paraglomerales</taxon>
        <taxon>Paraglomeraceae</taxon>
        <taxon>Paraglomus</taxon>
    </lineage>
</organism>
<dbReference type="AlphaFoldDB" id="A0A9N9DHS1"/>
<evidence type="ECO:0000313" key="3">
    <source>
        <dbReference type="Proteomes" id="UP000789739"/>
    </source>
</evidence>
<accession>A0A9N9DHS1</accession>
<name>A0A9N9DHS1_9GLOM</name>
<evidence type="ECO:0000256" key="1">
    <source>
        <dbReference type="SAM" id="MobiDB-lite"/>
    </source>
</evidence>
<sequence length="87" mass="10368">WASESLPTEDNNVEEILILCRKFLVHKNLLNWANHYRELAFKKAKRARETYLPEPLTSTKTLDYIKYNNQTPAKPRRPRKNEEVNNV</sequence>
<evidence type="ECO:0000313" key="2">
    <source>
        <dbReference type="EMBL" id="CAG8635537.1"/>
    </source>
</evidence>
<feature type="region of interest" description="Disordered" evidence="1">
    <location>
        <begin position="68"/>
        <end position="87"/>
    </location>
</feature>
<dbReference type="Proteomes" id="UP000789739">
    <property type="component" value="Unassembled WGS sequence"/>
</dbReference>
<reference evidence="2" key="1">
    <citation type="submission" date="2021-06" db="EMBL/GenBank/DDBJ databases">
        <authorList>
            <person name="Kallberg Y."/>
            <person name="Tangrot J."/>
            <person name="Rosling A."/>
        </authorList>
    </citation>
    <scope>NUCLEOTIDE SEQUENCE</scope>
    <source>
        <strain evidence="2">BR232B</strain>
    </source>
</reference>
<protein>
    <submittedName>
        <fullName evidence="2">50_t:CDS:1</fullName>
    </submittedName>
</protein>
<dbReference type="OrthoDB" id="2441199at2759"/>
<dbReference type="EMBL" id="CAJVPI010002097">
    <property type="protein sequence ID" value="CAG8635537.1"/>
    <property type="molecule type" value="Genomic_DNA"/>
</dbReference>
<gene>
    <name evidence="2" type="ORF">PBRASI_LOCUS9484</name>
</gene>
<feature type="non-terminal residue" evidence="2">
    <location>
        <position position="87"/>
    </location>
</feature>
<proteinExistence type="predicted"/>